<proteinExistence type="inferred from homology"/>
<accession>A0A2S8SWX9</accession>
<reference evidence="7 8" key="1">
    <citation type="journal article" date="2018" name="Syst. Appl. Microbiol.">
        <title>Abditibacterium utsteinense sp. nov., the first cultivated member of candidate phylum FBP, isolated from ice-free Antarctic soil samples.</title>
        <authorList>
            <person name="Tahon G."/>
            <person name="Tytgat B."/>
            <person name="Lebbe L."/>
            <person name="Carlier A."/>
            <person name="Willems A."/>
        </authorList>
    </citation>
    <scope>NUCLEOTIDE SEQUENCE [LARGE SCALE GENOMIC DNA]</scope>
    <source>
        <strain evidence="7 8">LMG 29911</strain>
    </source>
</reference>
<evidence type="ECO:0000256" key="1">
    <source>
        <dbReference type="ARBA" id="ARBA00008760"/>
    </source>
</evidence>
<dbReference type="InterPro" id="IPR037147">
    <property type="entry name" value="Ribosomal_bL28_sf"/>
</dbReference>
<evidence type="ECO:0000256" key="3">
    <source>
        <dbReference type="ARBA" id="ARBA00023274"/>
    </source>
</evidence>
<dbReference type="EMBL" id="NIGF01000001">
    <property type="protein sequence ID" value="PQV65306.1"/>
    <property type="molecule type" value="Genomic_DNA"/>
</dbReference>
<dbReference type="InterPro" id="IPR001383">
    <property type="entry name" value="Ribosomal_bL28_bact-type"/>
</dbReference>
<keyword evidence="8" id="KW-1185">Reference proteome</keyword>
<dbReference type="GO" id="GO:1990904">
    <property type="term" value="C:ribonucleoprotein complex"/>
    <property type="evidence" value="ECO:0007669"/>
    <property type="project" value="UniProtKB-KW"/>
</dbReference>
<dbReference type="AlphaFoldDB" id="A0A2S8SWX9"/>
<dbReference type="SUPFAM" id="SSF143800">
    <property type="entry name" value="L28p-like"/>
    <property type="match status" value="1"/>
</dbReference>
<dbReference type="RefSeq" id="WP_105482055.1">
    <property type="nucleotide sequence ID" value="NZ_NIGF01000001.1"/>
</dbReference>
<dbReference type="Proteomes" id="UP000237684">
    <property type="component" value="Unassembled WGS sequence"/>
</dbReference>
<organism evidence="7 8">
    <name type="scientific">Abditibacterium utsteinense</name>
    <dbReference type="NCBI Taxonomy" id="1960156"/>
    <lineage>
        <taxon>Bacteria</taxon>
        <taxon>Pseudomonadati</taxon>
        <taxon>Abditibacteriota</taxon>
        <taxon>Abditibacteriia</taxon>
        <taxon>Abditibacteriales</taxon>
        <taxon>Abditibacteriaceae</taxon>
        <taxon>Abditibacterium</taxon>
    </lineage>
</organism>
<dbReference type="NCBIfam" id="TIGR00009">
    <property type="entry name" value="L28"/>
    <property type="match status" value="1"/>
</dbReference>
<evidence type="ECO:0000256" key="4">
    <source>
        <dbReference type="ARBA" id="ARBA00035174"/>
    </source>
</evidence>
<protein>
    <recommendedName>
        <fullName evidence="4 5">Large ribosomal subunit protein bL28</fullName>
    </recommendedName>
</protein>
<evidence type="ECO:0000256" key="2">
    <source>
        <dbReference type="ARBA" id="ARBA00022980"/>
    </source>
</evidence>
<dbReference type="InterPro" id="IPR034704">
    <property type="entry name" value="Ribosomal_bL28/bL31-like_sf"/>
</dbReference>
<dbReference type="GO" id="GO:0006412">
    <property type="term" value="P:translation"/>
    <property type="evidence" value="ECO:0007669"/>
    <property type="project" value="UniProtKB-UniRule"/>
</dbReference>
<dbReference type="Gene3D" id="2.30.170.40">
    <property type="entry name" value="Ribosomal protein L28/L24"/>
    <property type="match status" value="1"/>
</dbReference>
<name>A0A2S8SWX9_9BACT</name>
<dbReference type="GO" id="GO:0005840">
    <property type="term" value="C:ribosome"/>
    <property type="evidence" value="ECO:0007669"/>
    <property type="project" value="UniProtKB-KW"/>
</dbReference>
<dbReference type="Pfam" id="PF00830">
    <property type="entry name" value="Ribosomal_L28"/>
    <property type="match status" value="1"/>
</dbReference>
<dbReference type="InterPro" id="IPR026569">
    <property type="entry name" value="Ribosomal_bL28"/>
</dbReference>
<sequence length="77" mass="8713">MSQRCEITGKKPLSGNLVSHSMRHTKHRQMPNLQTKRIWIAEENRFVKMKISARALKAISRNGASATIAKARRKGIS</sequence>
<dbReference type="OrthoDB" id="9805609at2"/>
<evidence type="ECO:0000313" key="8">
    <source>
        <dbReference type="Proteomes" id="UP000237684"/>
    </source>
</evidence>
<comment type="caution">
    <text evidence="7">The sequence shown here is derived from an EMBL/GenBank/DDBJ whole genome shotgun (WGS) entry which is preliminary data.</text>
</comment>
<dbReference type="InParanoid" id="A0A2S8SWX9"/>
<feature type="region of interest" description="Disordered" evidence="6">
    <location>
        <begin position="1"/>
        <end position="30"/>
    </location>
</feature>
<evidence type="ECO:0000256" key="6">
    <source>
        <dbReference type="SAM" id="MobiDB-lite"/>
    </source>
</evidence>
<evidence type="ECO:0000313" key="7">
    <source>
        <dbReference type="EMBL" id="PQV65306.1"/>
    </source>
</evidence>
<dbReference type="GO" id="GO:0003735">
    <property type="term" value="F:structural constituent of ribosome"/>
    <property type="evidence" value="ECO:0007669"/>
    <property type="project" value="InterPro"/>
</dbReference>
<keyword evidence="2 5" id="KW-0689">Ribosomal protein</keyword>
<evidence type="ECO:0000256" key="5">
    <source>
        <dbReference type="HAMAP-Rule" id="MF_00373"/>
    </source>
</evidence>
<gene>
    <name evidence="5" type="primary">rpmB</name>
    <name evidence="7" type="ORF">B1R32_10144</name>
</gene>
<dbReference type="FunFam" id="2.30.170.40:FF:000001">
    <property type="entry name" value="50S ribosomal protein L28"/>
    <property type="match status" value="1"/>
</dbReference>
<dbReference type="PANTHER" id="PTHR39080:SF1">
    <property type="entry name" value="LARGE RIBOSOMAL SUBUNIT PROTEIN BL28A"/>
    <property type="match status" value="1"/>
</dbReference>
<dbReference type="PANTHER" id="PTHR39080">
    <property type="entry name" value="50S RIBOSOMAL PROTEIN L28"/>
    <property type="match status" value="1"/>
</dbReference>
<dbReference type="HAMAP" id="MF_00373">
    <property type="entry name" value="Ribosomal_bL28"/>
    <property type="match status" value="1"/>
</dbReference>
<dbReference type="InterPro" id="IPR050096">
    <property type="entry name" value="Bacterial_rp_bL28"/>
</dbReference>
<dbReference type="FunCoup" id="A0A2S8SWX9">
    <property type="interactions" value="170"/>
</dbReference>
<keyword evidence="3 5" id="KW-0687">Ribonucleoprotein</keyword>
<comment type="similarity">
    <text evidence="1 5">Belongs to the bacterial ribosomal protein bL28 family.</text>
</comment>